<proteinExistence type="inferred from homology"/>
<dbReference type="PANTHER" id="PTHR42734:SF6">
    <property type="entry name" value="MOLYBDATE IMPORT ATP-BINDING PROTEIN MOLC"/>
    <property type="match status" value="1"/>
</dbReference>
<dbReference type="GO" id="GO:0005524">
    <property type="term" value="F:ATP binding"/>
    <property type="evidence" value="ECO:0007669"/>
    <property type="project" value="UniProtKB-KW"/>
</dbReference>
<keyword evidence="5" id="KW-0862">Zinc</keyword>
<dbReference type="EMBL" id="QZEW01000009">
    <property type="protein sequence ID" value="RJL20605.1"/>
    <property type="molecule type" value="Genomic_DNA"/>
</dbReference>
<dbReference type="Pfam" id="PF00005">
    <property type="entry name" value="ABC_tran"/>
    <property type="match status" value="1"/>
</dbReference>
<sequence>MERMTPLVEARELAVGHGGRALIRGIDLRLEPGRVLCLLGPNGAGKTTLFRTLLGLIPPVAGRIELAGQPLPRLSRAQIARHLAHVPQALTTPFAFTALDIVLMGAAAGLGPFARPGRPEADRAMAALERLGIADLARSEVTRLSGGQRQLVLIARALAQEAAAIIMDEPTASLDFANRVLVGKAIRRLADLGTGVILSSHDPDQAAALGDHALLVNRDGPIASGPVSRTLTADNLSRLYGIPVRRETGRDGRLHFY</sequence>
<keyword evidence="3" id="KW-0547">Nucleotide-binding</keyword>
<keyword evidence="2" id="KW-0813">Transport</keyword>
<gene>
    <name evidence="8" type="ORF">D3P05_03030</name>
</gene>
<organism evidence="8 9">
    <name type="scientific">Paracoccus siganidrum</name>
    <dbReference type="NCBI Taxonomy" id="1276757"/>
    <lineage>
        <taxon>Bacteria</taxon>
        <taxon>Pseudomonadati</taxon>
        <taxon>Pseudomonadota</taxon>
        <taxon>Alphaproteobacteria</taxon>
        <taxon>Rhodobacterales</taxon>
        <taxon>Paracoccaceae</taxon>
        <taxon>Paracoccus</taxon>
    </lineage>
</organism>
<dbReference type="RefSeq" id="WP_119896709.1">
    <property type="nucleotide sequence ID" value="NZ_QNRC01000006.1"/>
</dbReference>
<dbReference type="AlphaFoldDB" id="A0A419AB76"/>
<dbReference type="InterPro" id="IPR027417">
    <property type="entry name" value="P-loop_NTPase"/>
</dbReference>
<evidence type="ECO:0000256" key="4">
    <source>
        <dbReference type="ARBA" id="ARBA00022840"/>
    </source>
</evidence>
<evidence type="ECO:0000256" key="5">
    <source>
        <dbReference type="ARBA" id="ARBA00022906"/>
    </source>
</evidence>
<evidence type="ECO:0000313" key="9">
    <source>
        <dbReference type="Proteomes" id="UP000283587"/>
    </source>
</evidence>
<dbReference type="Gene3D" id="3.40.50.300">
    <property type="entry name" value="P-loop containing nucleotide triphosphate hydrolases"/>
    <property type="match status" value="1"/>
</dbReference>
<dbReference type="GO" id="GO:0006829">
    <property type="term" value="P:zinc ion transport"/>
    <property type="evidence" value="ECO:0007669"/>
    <property type="project" value="UniProtKB-KW"/>
</dbReference>
<dbReference type="InterPro" id="IPR003439">
    <property type="entry name" value="ABC_transporter-like_ATP-bd"/>
</dbReference>
<keyword evidence="6" id="KW-0406">Ion transport</keyword>
<dbReference type="SUPFAM" id="SSF52540">
    <property type="entry name" value="P-loop containing nucleoside triphosphate hydrolases"/>
    <property type="match status" value="1"/>
</dbReference>
<dbReference type="InterPro" id="IPR003593">
    <property type="entry name" value="AAA+_ATPase"/>
</dbReference>
<evidence type="ECO:0000256" key="3">
    <source>
        <dbReference type="ARBA" id="ARBA00022741"/>
    </source>
</evidence>
<evidence type="ECO:0000259" key="7">
    <source>
        <dbReference type="PROSITE" id="PS50893"/>
    </source>
</evidence>
<dbReference type="InterPro" id="IPR050153">
    <property type="entry name" value="Metal_Ion_Import_ABC"/>
</dbReference>
<dbReference type="PROSITE" id="PS50893">
    <property type="entry name" value="ABC_TRANSPORTER_2"/>
    <property type="match status" value="1"/>
</dbReference>
<comment type="caution">
    <text evidence="8">The sequence shown here is derived from an EMBL/GenBank/DDBJ whole genome shotgun (WGS) entry which is preliminary data.</text>
</comment>
<dbReference type="InterPro" id="IPR017871">
    <property type="entry name" value="ABC_transporter-like_CS"/>
</dbReference>
<keyword evidence="4 8" id="KW-0067">ATP-binding</keyword>
<evidence type="ECO:0000256" key="1">
    <source>
        <dbReference type="ARBA" id="ARBA00005417"/>
    </source>
</evidence>
<keyword evidence="5" id="KW-0864">Zinc transport</keyword>
<evidence type="ECO:0000256" key="2">
    <source>
        <dbReference type="ARBA" id="ARBA00022448"/>
    </source>
</evidence>
<dbReference type="SMART" id="SM00382">
    <property type="entry name" value="AAA"/>
    <property type="match status" value="1"/>
</dbReference>
<evidence type="ECO:0000256" key="6">
    <source>
        <dbReference type="ARBA" id="ARBA00023065"/>
    </source>
</evidence>
<dbReference type="GO" id="GO:0016887">
    <property type="term" value="F:ATP hydrolysis activity"/>
    <property type="evidence" value="ECO:0007669"/>
    <property type="project" value="InterPro"/>
</dbReference>
<name>A0A419AB76_9RHOB</name>
<feature type="domain" description="ABC transporter" evidence="7">
    <location>
        <begin position="8"/>
        <end position="243"/>
    </location>
</feature>
<dbReference type="PANTHER" id="PTHR42734">
    <property type="entry name" value="METAL TRANSPORT SYSTEM ATP-BINDING PROTEIN TM_0124-RELATED"/>
    <property type="match status" value="1"/>
</dbReference>
<dbReference type="Proteomes" id="UP000283587">
    <property type="component" value="Unassembled WGS sequence"/>
</dbReference>
<dbReference type="PROSITE" id="PS00211">
    <property type="entry name" value="ABC_TRANSPORTER_1"/>
    <property type="match status" value="1"/>
</dbReference>
<accession>A0A419AB76</accession>
<reference evidence="9" key="1">
    <citation type="submission" date="2018-09" db="EMBL/GenBank/DDBJ databases">
        <title>Paracoccus onubensis nov. sp. a moderate halophilic bacterium isolated from Gruta de las Maravillas (Aracena, Spain).</title>
        <authorList>
            <person name="Jurado V."/>
            <person name="Gutierrez-Patricio S."/>
            <person name="Gonzalez-Pimentel J.L."/>
            <person name="Miller A.Z."/>
            <person name="Laiz L."/>
            <person name="Saiz-Jimenez C."/>
        </authorList>
    </citation>
    <scope>NUCLEOTIDE SEQUENCE [LARGE SCALE GENOMIC DNA]</scope>
    <source>
        <strain evidence="9">DSM 26381</strain>
    </source>
</reference>
<dbReference type="CDD" id="cd03214">
    <property type="entry name" value="ABC_Iron-Siderophores_B12_Hemin"/>
    <property type="match status" value="1"/>
</dbReference>
<keyword evidence="9" id="KW-1185">Reference proteome</keyword>
<comment type="similarity">
    <text evidence="1">Belongs to the ABC transporter superfamily.</text>
</comment>
<protein>
    <submittedName>
        <fullName evidence="8">ABC transporter ATP-binding protein</fullName>
    </submittedName>
</protein>
<evidence type="ECO:0000313" key="8">
    <source>
        <dbReference type="EMBL" id="RJL20605.1"/>
    </source>
</evidence>
<dbReference type="OrthoDB" id="9805601at2"/>